<dbReference type="Proteomes" id="UP000253303">
    <property type="component" value="Unassembled WGS sequence"/>
</dbReference>
<evidence type="ECO:0000313" key="2">
    <source>
        <dbReference type="Proteomes" id="UP000253303"/>
    </source>
</evidence>
<dbReference type="EMBL" id="QMEY01000001">
    <property type="protein sequence ID" value="RBQ21239.1"/>
    <property type="molecule type" value="Genomic_DNA"/>
</dbReference>
<keyword evidence="2" id="KW-1185">Reference proteome</keyword>
<gene>
    <name evidence="1" type="ORF">DP939_00455</name>
</gene>
<accession>A0A366M6S4</accession>
<sequence length="125" mass="14349">MQVGLKLLADGLRNAHRTEDEIRLRVAVAAYEPFQAQDIRDSTMLRFATWANEIVEVDWQPAHDAKDRQSVIEVRCFKDGGDEPYEYVRTGLNWNLAWGDSSEIEENAAARARLARLIKIHNRTP</sequence>
<name>A0A366M6S4_9ACTN</name>
<proteinExistence type="predicted"/>
<reference evidence="1 2" key="1">
    <citation type="submission" date="2018-06" db="EMBL/GenBank/DDBJ databases">
        <title>Sphaerisporangium craniellae sp. nov., isolated from a marine sponge in the South China Sea.</title>
        <authorList>
            <person name="Li L."/>
        </authorList>
    </citation>
    <scope>NUCLEOTIDE SEQUENCE [LARGE SCALE GENOMIC DNA]</scope>
    <source>
        <strain evidence="1 2">LHW63015</strain>
    </source>
</reference>
<dbReference type="AlphaFoldDB" id="A0A366M6S4"/>
<comment type="caution">
    <text evidence="1">The sequence shown here is derived from an EMBL/GenBank/DDBJ whole genome shotgun (WGS) entry which is preliminary data.</text>
</comment>
<evidence type="ECO:0000313" key="1">
    <source>
        <dbReference type="EMBL" id="RBQ21239.1"/>
    </source>
</evidence>
<protein>
    <submittedName>
        <fullName evidence="1">Uncharacterized protein</fullName>
    </submittedName>
</protein>
<organism evidence="1 2">
    <name type="scientific">Spongiactinospora rosea</name>
    <dbReference type="NCBI Taxonomy" id="2248750"/>
    <lineage>
        <taxon>Bacteria</taxon>
        <taxon>Bacillati</taxon>
        <taxon>Actinomycetota</taxon>
        <taxon>Actinomycetes</taxon>
        <taxon>Streptosporangiales</taxon>
        <taxon>Streptosporangiaceae</taxon>
        <taxon>Spongiactinospora</taxon>
    </lineage>
</organism>